<feature type="domain" description="ATP-grasp" evidence="8">
    <location>
        <begin position="75"/>
        <end position="271"/>
    </location>
</feature>
<protein>
    <recommendedName>
        <fullName evidence="12">Acetyl-/propionyl-CoA carboxylase subunit alpha</fullName>
    </recommendedName>
</protein>
<feature type="domain" description="Lipoyl-binding" evidence="7">
    <location>
        <begin position="247"/>
        <end position="324"/>
    </location>
</feature>
<evidence type="ECO:0000256" key="5">
    <source>
        <dbReference type="ARBA" id="ARBA00023267"/>
    </source>
</evidence>
<dbReference type="InterPro" id="IPR011764">
    <property type="entry name" value="Biotin_carboxylation_dom"/>
</dbReference>
<dbReference type="PROSITE" id="PS50975">
    <property type="entry name" value="ATP_GRASP"/>
    <property type="match status" value="1"/>
</dbReference>
<dbReference type="PROSITE" id="PS50968">
    <property type="entry name" value="BIOTINYL_LIPOYL"/>
    <property type="match status" value="1"/>
</dbReference>
<keyword evidence="5" id="KW-0092">Biotin</keyword>
<comment type="caution">
    <text evidence="10">The sequence shown here is derived from an EMBL/GenBank/DDBJ whole genome shotgun (WGS) entry which is preliminary data.</text>
</comment>
<dbReference type="CDD" id="cd06850">
    <property type="entry name" value="biotinyl_domain"/>
    <property type="match status" value="1"/>
</dbReference>
<dbReference type="PANTHER" id="PTHR18866:SF126">
    <property type="entry name" value="BIOTIN CARBOXYLASE"/>
    <property type="match status" value="1"/>
</dbReference>
<dbReference type="InterPro" id="IPR011054">
    <property type="entry name" value="Rudment_hybrid_motif"/>
</dbReference>
<evidence type="ECO:0000256" key="4">
    <source>
        <dbReference type="ARBA" id="ARBA00022840"/>
    </source>
</evidence>
<dbReference type="SUPFAM" id="SSF51230">
    <property type="entry name" value="Single hybrid motif"/>
    <property type="match status" value="1"/>
</dbReference>
<dbReference type="InterPro" id="IPR005481">
    <property type="entry name" value="BC-like_N"/>
</dbReference>
<evidence type="ECO:0000313" key="11">
    <source>
        <dbReference type="Proteomes" id="UP000262882"/>
    </source>
</evidence>
<organism evidence="10 11">
    <name type="scientific">Actinomadura spongiicola</name>
    <dbReference type="NCBI Taxonomy" id="2303421"/>
    <lineage>
        <taxon>Bacteria</taxon>
        <taxon>Bacillati</taxon>
        <taxon>Actinomycetota</taxon>
        <taxon>Actinomycetes</taxon>
        <taxon>Streptosporangiales</taxon>
        <taxon>Thermomonosporaceae</taxon>
        <taxon>Actinomadura</taxon>
    </lineage>
</organism>
<dbReference type="Gene3D" id="3.30.470.20">
    <property type="entry name" value="ATP-grasp fold, B domain"/>
    <property type="match status" value="2"/>
</dbReference>
<dbReference type="InterPro" id="IPR011053">
    <property type="entry name" value="Single_hybrid_motif"/>
</dbReference>
<dbReference type="Proteomes" id="UP000262882">
    <property type="component" value="Unassembled WGS sequence"/>
</dbReference>
<keyword evidence="11" id="KW-1185">Reference proteome</keyword>
<dbReference type="Pfam" id="PF02786">
    <property type="entry name" value="CPSase_L_D2"/>
    <property type="match status" value="1"/>
</dbReference>
<dbReference type="PROSITE" id="PS50979">
    <property type="entry name" value="BC"/>
    <property type="match status" value="1"/>
</dbReference>
<evidence type="ECO:0000256" key="2">
    <source>
        <dbReference type="ARBA" id="ARBA00022598"/>
    </source>
</evidence>
<dbReference type="SUPFAM" id="SSF51246">
    <property type="entry name" value="Rudiment single hybrid motif"/>
    <property type="match status" value="1"/>
</dbReference>
<evidence type="ECO:0008006" key="12">
    <source>
        <dbReference type="Google" id="ProtNLM"/>
    </source>
</evidence>
<dbReference type="PANTHER" id="PTHR18866">
    <property type="entry name" value="CARBOXYLASE:PYRUVATE/ACETYL-COA/PROPIONYL-COA CARBOXYLASE"/>
    <property type="match status" value="1"/>
</dbReference>
<dbReference type="GO" id="GO:0005524">
    <property type="term" value="F:ATP binding"/>
    <property type="evidence" value="ECO:0007669"/>
    <property type="project" value="UniProtKB-UniRule"/>
</dbReference>
<keyword evidence="2" id="KW-0436">Ligase</keyword>
<dbReference type="Pfam" id="PF00289">
    <property type="entry name" value="Biotin_carb_N"/>
    <property type="match status" value="1"/>
</dbReference>
<dbReference type="AlphaFoldDB" id="A0A372G7B7"/>
<evidence type="ECO:0000256" key="6">
    <source>
        <dbReference type="PROSITE-ProRule" id="PRU00409"/>
    </source>
</evidence>
<dbReference type="PROSITE" id="PS00188">
    <property type="entry name" value="BIOTIN"/>
    <property type="match status" value="1"/>
</dbReference>
<feature type="domain" description="Biotin carboxylation" evidence="9">
    <location>
        <begin position="1"/>
        <end position="228"/>
    </location>
</feature>
<evidence type="ECO:0000259" key="8">
    <source>
        <dbReference type="PROSITE" id="PS50975"/>
    </source>
</evidence>
<dbReference type="InterPro" id="IPR001882">
    <property type="entry name" value="Biotin_BS"/>
</dbReference>
<reference evidence="10 11" key="1">
    <citation type="submission" date="2018-08" db="EMBL/GenBank/DDBJ databases">
        <title>Actinomadura spongicola sp. nov., isolated from marine sponge Leucetta chagosensis.</title>
        <authorList>
            <person name="Li L."/>
            <person name="Lin H.W."/>
        </authorList>
    </citation>
    <scope>NUCLEOTIDE SEQUENCE [LARGE SCALE GENOMIC DNA]</scope>
    <source>
        <strain evidence="10 11">LHW52907</strain>
    </source>
</reference>
<evidence type="ECO:0000313" key="10">
    <source>
        <dbReference type="EMBL" id="RFS81288.1"/>
    </source>
</evidence>
<dbReference type="EMBL" id="QVNQ01000014">
    <property type="protein sequence ID" value="RFS81288.1"/>
    <property type="molecule type" value="Genomic_DNA"/>
</dbReference>
<keyword evidence="4 6" id="KW-0067">ATP-binding</keyword>
<dbReference type="SUPFAM" id="SSF52440">
    <property type="entry name" value="PreATP-grasp domain"/>
    <property type="match status" value="1"/>
</dbReference>
<dbReference type="SUPFAM" id="SSF56059">
    <property type="entry name" value="Glutathione synthetase ATP-binding domain-like"/>
    <property type="match status" value="1"/>
</dbReference>
<dbReference type="OrthoDB" id="5166719at2"/>
<evidence type="ECO:0000259" key="9">
    <source>
        <dbReference type="PROSITE" id="PS50979"/>
    </source>
</evidence>
<name>A0A372G7B7_9ACTN</name>
<dbReference type="InterPro" id="IPR050856">
    <property type="entry name" value="Biotin_carboxylase_complex"/>
</dbReference>
<sequence length="324" mass="34145">MADEAYALGGAAPADTYLDIGRLLKAAADAGAVHPGYGFLSESAEFAWAVIDQGLLWIGPPPSAIEMLGDKVRARHIAREQGAPLAPGTAAPVPGAAEATAFGREHGPPVAIKAAYGGGGRGLKVARSLDEIPARFESAVREAEAAFGRGECFVERYLDRPRHVETQCLADRHGNVTRETALQRARRALAEFEIAGVATVLPFHRAIVTDPAPTARRSVTAEVDGKRVEVVLHTSADPAPARPRPRRAEPRQTNGDALLYPLQSTVVKVLAEEGATVAAGDTIVVVEAMKMEQPLTAHKPGTISALNAHPGRPVTPGTQICLIQ</sequence>
<comment type="cofactor">
    <cofactor evidence="1">
        <name>biotin</name>
        <dbReference type="ChEBI" id="CHEBI:57586"/>
    </cofactor>
</comment>
<accession>A0A372G7B7</accession>
<dbReference type="InterPro" id="IPR011761">
    <property type="entry name" value="ATP-grasp"/>
</dbReference>
<keyword evidence="3 6" id="KW-0547">Nucleotide-binding</keyword>
<dbReference type="InterPro" id="IPR005479">
    <property type="entry name" value="CPAse_ATP-bd"/>
</dbReference>
<evidence type="ECO:0000259" key="7">
    <source>
        <dbReference type="PROSITE" id="PS50968"/>
    </source>
</evidence>
<evidence type="ECO:0000256" key="3">
    <source>
        <dbReference type="ARBA" id="ARBA00022741"/>
    </source>
</evidence>
<dbReference type="Gene3D" id="2.40.50.100">
    <property type="match status" value="1"/>
</dbReference>
<evidence type="ECO:0000256" key="1">
    <source>
        <dbReference type="ARBA" id="ARBA00001953"/>
    </source>
</evidence>
<dbReference type="InterPro" id="IPR016185">
    <property type="entry name" value="PreATP-grasp_dom_sf"/>
</dbReference>
<gene>
    <name evidence="10" type="ORF">D0T12_32095</name>
</gene>
<dbReference type="Pfam" id="PF00364">
    <property type="entry name" value="Biotin_lipoyl"/>
    <property type="match status" value="1"/>
</dbReference>
<dbReference type="GO" id="GO:0004075">
    <property type="term" value="F:biotin carboxylase activity"/>
    <property type="evidence" value="ECO:0007669"/>
    <property type="project" value="UniProtKB-EC"/>
</dbReference>
<dbReference type="InterPro" id="IPR000089">
    <property type="entry name" value="Biotin_lipoyl"/>
</dbReference>
<dbReference type="GO" id="GO:0046872">
    <property type="term" value="F:metal ion binding"/>
    <property type="evidence" value="ECO:0007669"/>
    <property type="project" value="InterPro"/>
</dbReference>
<proteinExistence type="predicted"/>